<dbReference type="Gene3D" id="2.60.40.4070">
    <property type="match status" value="1"/>
</dbReference>
<feature type="non-terminal residue" evidence="2">
    <location>
        <position position="1"/>
    </location>
</feature>
<dbReference type="AlphaFoldDB" id="A0A7Y2E544"/>
<gene>
    <name evidence="2" type="ORF">HKN21_01300</name>
</gene>
<protein>
    <recommendedName>
        <fullName evidence="1">FlgD/Vpr Ig-like domain-containing protein</fullName>
    </recommendedName>
</protein>
<sequence length="102" mass="11463">LRAFPNPTHSNTEIRVNIPRPASKAGVLGNANQGEFKGQIEVFDVRGRRVRTIFDDTLNYGTSQFRWDGRDESGRDVGTGIFFLRASIENQAPITTKLTRIK</sequence>
<dbReference type="EMBL" id="JABDJR010000044">
    <property type="protein sequence ID" value="NNF05373.1"/>
    <property type="molecule type" value="Genomic_DNA"/>
</dbReference>
<evidence type="ECO:0000313" key="2">
    <source>
        <dbReference type="EMBL" id="NNF05373.1"/>
    </source>
</evidence>
<organism evidence="2 3">
    <name type="scientific">Eiseniibacteriota bacterium</name>
    <dbReference type="NCBI Taxonomy" id="2212470"/>
    <lineage>
        <taxon>Bacteria</taxon>
        <taxon>Candidatus Eiseniibacteriota</taxon>
    </lineage>
</organism>
<accession>A0A7Y2E544</accession>
<dbReference type="InterPro" id="IPR025965">
    <property type="entry name" value="FlgD/Vpr_Ig-like"/>
</dbReference>
<reference evidence="2 3" key="1">
    <citation type="submission" date="2020-03" db="EMBL/GenBank/DDBJ databases">
        <title>Metabolic flexibility allows generalist bacteria to become dominant in a frequently disturbed ecosystem.</title>
        <authorList>
            <person name="Chen Y.-J."/>
            <person name="Leung P.M."/>
            <person name="Bay S.K."/>
            <person name="Hugenholtz P."/>
            <person name="Kessler A.J."/>
            <person name="Shelley G."/>
            <person name="Waite D.W."/>
            <person name="Cook P.L."/>
            <person name="Greening C."/>
        </authorList>
    </citation>
    <scope>NUCLEOTIDE SEQUENCE [LARGE SCALE GENOMIC DNA]</scope>
    <source>
        <strain evidence="2">SS_bin_28</strain>
    </source>
</reference>
<evidence type="ECO:0000313" key="3">
    <source>
        <dbReference type="Proteomes" id="UP000547674"/>
    </source>
</evidence>
<feature type="domain" description="FlgD/Vpr Ig-like" evidence="1">
    <location>
        <begin position="35"/>
        <end position="87"/>
    </location>
</feature>
<dbReference type="Proteomes" id="UP000547674">
    <property type="component" value="Unassembled WGS sequence"/>
</dbReference>
<dbReference type="Pfam" id="PF13860">
    <property type="entry name" value="FlgD_ig"/>
    <property type="match status" value="1"/>
</dbReference>
<evidence type="ECO:0000259" key="1">
    <source>
        <dbReference type="Pfam" id="PF13860"/>
    </source>
</evidence>
<comment type="caution">
    <text evidence="2">The sequence shown here is derived from an EMBL/GenBank/DDBJ whole genome shotgun (WGS) entry which is preliminary data.</text>
</comment>
<name>A0A7Y2E544_UNCEI</name>
<proteinExistence type="predicted"/>